<evidence type="ECO:0000313" key="5">
    <source>
        <dbReference type="Proteomes" id="UP000318055"/>
    </source>
</evidence>
<dbReference type="CDD" id="cd04301">
    <property type="entry name" value="NAT_SF"/>
    <property type="match status" value="1"/>
</dbReference>
<gene>
    <name evidence="4" type="ORF">FPZ54_05085</name>
</gene>
<dbReference type="KEGG" id="ssua:FPZ54_05085"/>
<feature type="domain" description="N-acetyltransferase" evidence="3">
    <location>
        <begin position="2"/>
        <end position="137"/>
    </location>
</feature>
<dbReference type="InterPro" id="IPR000182">
    <property type="entry name" value="GNAT_dom"/>
</dbReference>
<evidence type="ECO:0000259" key="3">
    <source>
        <dbReference type="PROSITE" id="PS51186"/>
    </source>
</evidence>
<keyword evidence="2 4" id="KW-0012">Acyltransferase</keyword>
<dbReference type="GO" id="GO:0016747">
    <property type="term" value="F:acyltransferase activity, transferring groups other than amino-acyl groups"/>
    <property type="evidence" value="ECO:0007669"/>
    <property type="project" value="InterPro"/>
</dbReference>
<dbReference type="Pfam" id="PF00583">
    <property type="entry name" value="Acetyltransf_1"/>
    <property type="match status" value="1"/>
</dbReference>
<dbReference type="EMBL" id="CP042239">
    <property type="protein sequence ID" value="QDX25459.1"/>
    <property type="molecule type" value="Genomic_DNA"/>
</dbReference>
<dbReference type="NCBIfam" id="NF002959">
    <property type="entry name" value="PRK03624.1"/>
    <property type="match status" value="1"/>
</dbReference>
<name>A0A518RDD4_9SPHN</name>
<organism evidence="4 5">
    <name type="scientific">Sphingomonas suaedae</name>
    <dbReference type="NCBI Taxonomy" id="2599297"/>
    <lineage>
        <taxon>Bacteria</taxon>
        <taxon>Pseudomonadati</taxon>
        <taxon>Pseudomonadota</taxon>
        <taxon>Alphaproteobacteria</taxon>
        <taxon>Sphingomonadales</taxon>
        <taxon>Sphingomonadaceae</taxon>
        <taxon>Sphingomonas</taxon>
    </lineage>
</organism>
<dbReference type="AlphaFoldDB" id="A0A518RDD4"/>
<keyword evidence="1 4" id="KW-0808">Transferase</keyword>
<dbReference type="OrthoDB" id="1821130at2"/>
<dbReference type="InterPro" id="IPR050832">
    <property type="entry name" value="Bact_Acetyltransf"/>
</dbReference>
<evidence type="ECO:0000256" key="1">
    <source>
        <dbReference type="ARBA" id="ARBA00022679"/>
    </source>
</evidence>
<dbReference type="SUPFAM" id="SSF55729">
    <property type="entry name" value="Acyl-CoA N-acyltransferases (Nat)"/>
    <property type="match status" value="1"/>
</dbReference>
<evidence type="ECO:0000256" key="2">
    <source>
        <dbReference type="ARBA" id="ARBA00023315"/>
    </source>
</evidence>
<evidence type="ECO:0000313" key="4">
    <source>
        <dbReference type="EMBL" id="QDX25459.1"/>
    </source>
</evidence>
<sequence>MIAILPYAEAQFAEVDALWRTVFPEDPPHSHAAVAIPQKLAVQRDLLLVAQEDGHVLGTIMAGYDGHRGWLYKLAVHPKARGCGIAHSLVRSAERALTDLGCTKVNLQVRDTNRDAAAFWAHMGYAVEPRISMGRTL</sequence>
<keyword evidence="5" id="KW-1185">Reference proteome</keyword>
<dbReference type="InterPro" id="IPR016181">
    <property type="entry name" value="Acyl_CoA_acyltransferase"/>
</dbReference>
<reference evidence="4 5" key="1">
    <citation type="submission" date="2019-07" db="EMBL/GenBank/DDBJ databases">
        <title>Sphingomonas alkalisoli sp. nov., isolated from rhizosphere soil of Suaedae salsa.</title>
        <authorList>
            <person name="Zhang H."/>
            <person name="Xu L."/>
            <person name="Zhang J.-X."/>
            <person name="Sun J.-Q."/>
        </authorList>
    </citation>
    <scope>NUCLEOTIDE SEQUENCE [LARGE SCALE GENOMIC DNA]</scope>
    <source>
        <strain evidence="4 5">XS-10</strain>
    </source>
</reference>
<dbReference type="RefSeq" id="WP_145845483.1">
    <property type="nucleotide sequence ID" value="NZ_CP042239.1"/>
</dbReference>
<dbReference type="EC" id="2.3.1.-" evidence="4"/>
<accession>A0A518RDD4</accession>
<dbReference type="Gene3D" id="3.40.630.30">
    <property type="match status" value="1"/>
</dbReference>
<dbReference type="PROSITE" id="PS51186">
    <property type="entry name" value="GNAT"/>
    <property type="match status" value="1"/>
</dbReference>
<dbReference type="Proteomes" id="UP000318055">
    <property type="component" value="Chromosome"/>
</dbReference>
<proteinExistence type="predicted"/>
<dbReference type="PANTHER" id="PTHR43877">
    <property type="entry name" value="AMINOALKYLPHOSPHONATE N-ACETYLTRANSFERASE-RELATED-RELATED"/>
    <property type="match status" value="1"/>
</dbReference>
<protein>
    <submittedName>
        <fullName evidence="4">GNAT family acetyltransferase</fullName>
        <ecNumber evidence="4">2.3.1.-</ecNumber>
    </submittedName>
</protein>